<dbReference type="InterPro" id="IPR036844">
    <property type="entry name" value="Hint_dom_sf"/>
</dbReference>
<evidence type="ECO:0000313" key="5">
    <source>
        <dbReference type="Proteomes" id="UP001431221"/>
    </source>
</evidence>
<dbReference type="PRINTS" id="PR00313">
    <property type="entry name" value="CABNDNGRPT"/>
</dbReference>
<dbReference type="InterPro" id="IPR024881">
    <property type="entry name" value="Tip"/>
</dbReference>
<comment type="caution">
    <text evidence="4">The sequence shown here is derived from an EMBL/GenBank/DDBJ whole genome shotgun (WGS) entry which is preliminary data.</text>
</comment>
<reference evidence="4" key="1">
    <citation type="submission" date="2022-04" db="EMBL/GenBank/DDBJ databases">
        <title>Roseibium sp. CAU 1639 isolated from mud.</title>
        <authorList>
            <person name="Kim W."/>
        </authorList>
    </citation>
    <scope>NUCLEOTIDE SEQUENCE</scope>
    <source>
        <strain evidence="4">CAU 1639</strain>
    </source>
</reference>
<dbReference type="PROSITE" id="PS00330">
    <property type="entry name" value="HEMOLYSIN_CALCIUM"/>
    <property type="match status" value="3"/>
</dbReference>
<dbReference type="InterPro" id="IPR018511">
    <property type="entry name" value="Hemolysin-typ_Ca-bd_CS"/>
</dbReference>
<evidence type="ECO:0000256" key="1">
    <source>
        <dbReference type="ARBA" id="ARBA00022729"/>
    </source>
</evidence>
<dbReference type="Pfam" id="PF13946">
    <property type="entry name" value="DUF4214"/>
    <property type="match status" value="1"/>
</dbReference>
<dbReference type="RefSeq" id="WP_248158090.1">
    <property type="nucleotide sequence ID" value="NZ_JALNMJ010000021.1"/>
</dbReference>
<dbReference type="PANTHER" id="PTHR13412">
    <property type="entry name" value="T-CELL IMMUNOMODULATORY PROTEIN HOMOLOG"/>
    <property type="match status" value="1"/>
</dbReference>
<dbReference type="InterPro" id="IPR028994">
    <property type="entry name" value="Integrin_alpha_N"/>
</dbReference>
<organism evidence="4 5">
    <name type="scientific">Roseibium sediminicola</name>
    <dbReference type="NCBI Taxonomy" id="2933272"/>
    <lineage>
        <taxon>Bacteria</taxon>
        <taxon>Pseudomonadati</taxon>
        <taxon>Pseudomonadota</taxon>
        <taxon>Alphaproteobacteria</taxon>
        <taxon>Hyphomicrobiales</taxon>
        <taxon>Stappiaceae</taxon>
        <taxon>Roseibium</taxon>
    </lineage>
</organism>
<accession>A0ABT0H091</accession>
<feature type="region of interest" description="Disordered" evidence="2">
    <location>
        <begin position="1293"/>
        <end position="1319"/>
    </location>
</feature>
<feature type="compositionally biased region" description="Polar residues" evidence="2">
    <location>
        <begin position="981"/>
        <end position="996"/>
    </location>
</feature>
<sequence length="3072" mass="324945">MAFDGLGALEAREVVDLIVHDDQQVLNIDGIHATPNHPFLLPDGSFKPIGDLSVGDMIVRADGASHVIENISQAEGLHTVYNFTVAGLHTYVAAGFRVHNKFAAPVMLDLDGDGLEVTALDRSTVFLDTGGDGFLHRTAWAGEGDGVLYFDPDGREEITEKRQFVFTEWDPTATSDLEALASVFDSNGDGVLNASDTDFAKFKVMVTLADGSTVSKTLAELGITEIDLTADATNIELSDGSVITGKTTFTRADGTTGTVGDMLLAAEKQGHRVTQEESVDGSGTRSLTTTAYAADGSKAYEFFSEVSADGLSVTNRYDDDGDGVIDRIQTIETVVNDDNSRTETEQNYSGSDLATAVLTSREITTKSADHLVETIERDSMGGGWVDQRETRTEAADGSLTIEVVNLAQDERVITSTSETVSLDGSERIDGLDADGDTKADTIETHLVDKHDDDSRTETVTVTNQDGSLRSKTIEEVEADNRSKVITRDLDGDGQIDQREILDITVTPAGGSTSRLEIRNGDGSLKSASTTVTSDDALTKTTKLDRDGDGDIDLTTVDATTVNADGSRERIVTERNGDNSIRSMRKESLDADKVGQEVFADLDRNGSFEADEKVSSVVVDTTTQERTATQWTRSDDGSVLAKVTSVTSADGLTRDTTSDLDGDGDIDLKVSDVTVQNADGSSTRTVTTKNGDNSLRTIVETTTSADGLTKTVREDVDGDGVFEKKSVNTLVLEADGGTTRTASAYAGDETTLLSETVTTESADRRTRTVTADRDGDGKIDSTSVREKGTDGAVTLTVTETGYDGTGSEVVLGKTVTTTSANGLDITKETDLDGDQVTDVTRHSTTTLNADGSRTTVSATKNGDGSLRSTSTVTVSDDGLKTVSKTDADGNGTFERIVTDETVLDADGGTTRTVETRSQSGQLLSRTQIETSDNGLVTVKKTDRDGDGSYDVVETATTVLEADGGTVTTTESSEGGVLRARTTQTVTDNGRSSVTESDVNGDGETDVRTTQTVAIDGKVTNVTQSLAADGTLQSQSRTATSADGLSVTTSRDADGNGAYETRSESVRVLNADGSTTTTVSAKAQNGALESRVAETVSADGLTTTRAQDFDGDGKNDETSVRKAVIGADGTITTTETVKARNGDLLMSSMETVSGDGRSSTLAIDADGNGQYDRVTTVTVGDDGVTTTTASSYSATGDLLARTTSSESGNGLERTVSFDLDGNEAADRTLSDVTELAVDGSTTRTVTHETGSGRLLAREQVISSDDGLTVTTALDLDGQGGNDFVTTKTTAFAHDGSTSETWTTRGPGGLKGSATRETSGDGLEVTTEVDLDGDGDIDRSTSVTRNATGGTTETNKLFGNGTSLERSETTVVSADERRHTVNIDRDGDGDLDLSTHTAIDLSGDTLTTWSDLAANGDAEAVLTRQANANGTSDIYRLDIDGDGSTDITRETAISYDGAGNEIRVFEETEAVGGLAFRSTTVTSGNGLTSITETDSDGDGKIDTRAETKTVLNADGSSTTTSRDWYERSGVERSSYAETVSADRRTITEVFDFDGDNVTDKTRVTKTAADGSVVVVETGFGENGAQKRSVTTTSSDGLTTSVLRDGVTQTFSRSELGNGSYDWDNGVTATSSKAHITVSHKVDAAGVETWEMTSVKGSSTTTYSERFDAGSKARLLTEAARVYDAVLDRDMDTSEIEVLVQFADDSQLILEDLAAALLASGEYEDRYGEQTNAEFLARAYQNTLGREPTLEEWNAHLAKLDDGTGRATFIAELSESAEHVVVGNGHGESNNYDVFLLDVVQEGALERPFGVDELALVADDDKVYFGTSGANVFNSSGYDALIGRAGDDQLWGDSGNQLVVGGTGDDYLRAKGGNDTYVFNRGDGDDVIIDEGGSSDMLWFGKGIDIDDLKFSRSDDHLRIDFYGESSSKAAEAAAKGLGALTGSVTIRYWFSDSNMRIENLAFETGDGVWIGHLQNFQQGTDFSFVGRSTPVSASAINDNPDRSLIGDFNGDGREDVMVTWDSTGTNRLFLGRADGGFDQRSDTIAPTAINGSPDQALVGDFNGDGRDDLMFTWSDTGTNRVYLGQSGGGFSGYSNKIPTAAINGSPDKVSVGDYNGDGRDDLMFTWSATGTNRLYSGRSDGGFDGHSNLVPTNILDGNPDRILVGDYNGDGRDDMMVTWSSTGTNTYLRSRTGGDFKGLFNTIPVDSINGSPDDAVVGDFNGDGRDDLMFFWTATGTNRLFLGRSDSQFDTRVNAIDPQDINGGPSHILVGDFNGDGRDDLQMTWASSGQNRLYLGQSEGGFERKFDLIAREQINDNPNWALVLDVDGNGNDDLLSVWTGSGDNNVALSHTDGLNVINGSAANDLLNGLQGNDALDGLDGHDSLFGGEGDDVLRGGAGNDLMDAGTGTGANWQYLEGQEGDDFYLIGSDAGLVWLTDDAEWESSGTDTVRFKELTLADLTISSEKAGNEPILRFRWNEDGKAGELRLADTGAWIERIEFADGSVLSDIVFDAEGRLDLRGSPGDDLIVGGAGDDIIRTGNGNDILDAGAGTGSNWQHLMGRYGDDTYLIAADAGLVWMNDQAEFSDSGNDTVRFKDLKLSDLTIASEISGDEPILRFQWNVGGKAGELRLADKGAWIERFEFADGTSLSKMYTDGNGRSRLFGTAEDDYIRATSLSPGDGSGRLTDDPVVEGGAGNDVLDAGAGDFADNAFLRGQAGDDTYIINSRSGSIVIDAPAEDASGGTDTLRFTDLSLSDLSIQFEDQQNVNGVALFLSWSAEGDRPAGQVMLANEGQHFERFEFADGTTLSAIIAEGEGRLDLRGTDGNDLMIGGVGDDIIRSGNGNDVLDAGAGTGTNWQHLKGRYGDDTYLIGSDAGLVWMTSDAELADSGADTVRFKDLMLSDLTVSNYVDNGTSVLRFQWNKDGVTGELRLAEGGAEVERFEFADGTTLSEISLASDGSVILTGTSGNDTITGTSGTDTLTGGAGNDTFVFTALNSQIPQATPADIVTDFVAGAGTDDVLELSSSHFSGFDDVLARAVENVSDGSVTLNVGMDAPLVVLEGVALADLHQDDFRFV</sequence>
<dbReference type="PROSITE" id="PS00018">
    <property type="entry name" value="EF_HAND_1"/>
    <property type="match status" value="1"/>
</dbReference>
<dbReference type="SUPFAM" id="SSF51120">
    <property type="entry name" value="beta-Roll"/>
    <property type="match status" value="5"/>
</dbReference>
<feature type="domain" description="DUF4214" evidence="3">
    <location>
        <begin position="1710"/>
        <end position="1775"/>
    </location>
</feature>
<dbReference type="Pfam" id="PF00353">
    <property type="entry name" value="HemolysinCabind"/>
    <property type="match status" value="6"/>
</dbReference>
<name>A0ABT0H091_9HYPH</name>
<dbReference type="PROSITE" id="PS50818">
    <property type="entry name" value="INTEIN_C_TER"/>
    <property type="match status" value="1"/>
</dbReference>
<dbReference type="InterPro" id="IPR030934">
    <property type="entry name" value="Intein_C"/>
</dbReference>
<dbReference type="Proteomes" id="UP001431221">
    <property type="component" value="Unassembled WGS sequence"/>
</dbReference>
<evidence type="ECO:0000313" key="4">
    <source>
        <dbReference type="EMBL" id="MCK7615113.1"/>
    </source>
</evidence>
<dbReference type="Gene3D" id="2.40.128.340">
    <property type="match status" value="3"/>
</dbReference>
<dbReference type="InterPro" id="IPR011049">
    <property type="entry name" value="Serralysin-like_metalloprot_C"/>
</dbReference>
<dbReference type="PANTHER" id="PTHR13412:SF0">
    <property type="entry name" value="T-CELL IMMUNOMODULATORY PROTEIN"/>
    <property type="match status" value="1"/>
</dbReference>
<dbReference type="Pfam" id="PF13517">
    <property type="entry name" value="FG-GAP_3"/>
    <property type="match status" value="2"/>
</dbReference>
<dbReference type="EMBL" id="JALNMJ010000021">
    <property type="protein sequence ID" value="MCK7615113.1"/>
    <property type="molecule type" value="Genomic_DNA"/>
</dbReference>
<protein>
    <submittedName>
        <fullName evidence="4">FG-GAP-like repeat-containing protein</fullName>
    </submittedName>
</protein>
<dbReference type="CDD" id="cd00081">
    <property type="entry name" value="Hint"/>
    <property type="match status" value="1"/>
</dbReference>
<feature type="region of interest" description="Disordered" evidence="2">
    <location>
        <begin position="1030"/>
        <end position="1060"/>
    </location>
</feature>
<keyword evidence="1" id="KW-0732">Signal</keyword>
<feature type="region of interest" description="Disordered" evidence="2">
    <location>
        <begin position="981"/>
        <end position="1005"/>
    </location>
</feature>
<dbReference type="InterPro" id="IPR025282">
    <property type="entry name" value="DUF4214"/>
</dbReference>
<gene>
    <name evidence="4" type="ORF">M0H32_23345</name>
</gene>
<evidence type="ECO:0000259" key="3">
    <source>
        <dbReference type="Pfam" id="PF13946"/>
    </source>
</evidence>
<dbReference type="SUPFAM" id="SSF69318">
    <property type="entry name" value="Integrin alpha N-terminal domain"/>
    <property type="match status" value="4"/>
</dbReference>
<dbReference type="InterPro" id="IPR001343">
    <property type="entry name" value="Hemolysn_Ca-bd"/>
</dbReference>
<dbReference type="Gene3D" id="2.150.10.10">
    <property type="entry name" value="Serralysin-like metalloprotease, C-terminal"/>
    <property type="match status" value="4"/>
</dbReference>
<keyword evidence="5" id="KW-1185">Reference proteome</keyword>
<dbReference type="Pfam" id="PF07591">
    <property type="entry name" value="PT-HINT"/>
    <property type="match status" value="1"/>
</dbReference>
<dbReference type="Gene3D" id="2.170.16.10">
    <property type="entry name" value="Hedgehog/Intein (Hint) domain"/>
    <property type="match status" value="1"/>
</dbReference>
<proteinExistence type="predicted"/>
<feature type="compositionally biased region" description="Polar residues" evidence="2">
    <location>
        <begin position="1030"/>
        <end position="1048"/>
    </location>
</feature>
<dbReference type="InterPro" id="IPR013517">
    <property type="entry name" value="FG-GAP"/>
</dbReference>
<evidence type="ECO:0000256" key="2">
    <source>
        <dbReference type="SAM" id="MobiDB-lite"/>
    </source>
</evidence>
<dbReference type="SUPFAM" id="SSF51294">
    <property type="entry name" value="Hedgehog/intein (Hint) domain"/>
    <property type="match status" value="1"/>
</dbReference>
<dbReference type="InterPro" id="IPR018247">
    <property type="entry name" value="EF_Hand_1_Ca_BS"/>
</dbReference>